<proteinExistence type="predicted"/>
<dbReference type="SUPFAM" id="SSF48695">
    <property type="entry name" value="Multiheme cytochromes"/>
    <property type="match status" value="2"/>
</dbReference>
<dbReference type="Pfam" id="PF14522">
    <property type="entry name" value="Cytochrome_C7"/>
    <property type="match status" value="1"/>
</dbReference>
<evidence type="ECO:0000259" key="2">
    <source>
        <dbReference type="Pfam" id="PF14522"/>
    </source>
</evidence>
<feature type="domain" description="Cytochrome c7-like" evidence="2">
    <location>
        <begin position="225"/>
        <end position="289"/>
    </location>
</feature>
<dbReference type="AlphaFoldDB" id="A0A3B0Y9U0"/>
<reference evidence="3" key="1">
    <citation type="submission" date="2018-06" db="EMBL/GenBank/DDBJ databases">
        <authorList>
            <person name="Zhirakovskaya E."/>
        </authorList>
    </citation>
    <scope>NUCLEOTIDE SEQUENCE</scope>
</reference>
<dbReference type="InterPro" id="IPR051829">
    <property type="entry name" value="Multiheme_Cytochr_ET"/>
</dbReference>
<evidence type="ECO:0000313" key="3">
    <source>
        <dbReference type="EMBL" id="VAW77568.1"/>
    </source>
</evidence>
<dbReference type="PANTHER" id="PTHR35038:SF6">
    <property type="entry name" value="SURFACE LOCALIZED DECAHEME CYTOCHROME C LIPOPROTEIN"/>
    <property type="match status" value="1"/>
</dbReference>
<dbReference type="InterPro" id="IPR029467">
    <property type="entry name" value="Cyt_c7-like"/>
</dbReference>
<evidence type="ECO:0000256" key="1">
    <source>
        <dbReference type="ARBA" id="ARBA00022729"/>
    </source>
</evidence>
<sequence length="522" mass="59108">MGELRRIFIMVMVAALITTPSLVRALGIETLLMPGDVIEGHAKLETKCSKCHSRFSKSTQTQLCLNCHEYIDKDINEGTGYHGRLNDITTTSCKSCHGEHLGREADIVRLDPLVFDHRQTDFILKGAHTSVACSACHKAGKKYAEAASVCHSCHGEQEPHQGNLGEDCQDCHTVENWGKFDFDHDTTDFKLRGVHRDTACNTCHINEKYKDTNKTCNGCHAVDDVHNGVNGTKCADCHNERKWAESDFDHDKDTDFRLKDSHADVSCGACHKDPVKDKKPATECIGCHRNDDVHHGRYGKKCHACHSEKQWKKNSFEHKRDTDFPLQGKHRDLLCNACHRGDLYKDTLSVDCFSCHEPDDVHAGQQGKQCQRCHQESGWGEDVVFDHDLTRFPLLGLHATAPCEECHLSSAFKDIEVTCVSCHRDEDAHKKVLGSECHDCHNPNGWSLWIFDHNKQTDFELLGAHKDLRCSNCHKRPAEDIVKQSQQCNSCHKQDDVHRGRFGTNCARCHITKDFRDVQFNY</sequence>
<protein>
    <recommendedName>
        <fullName evidence="2">Cytochrome c7-like domain-containing protein</fullName>
    </recommendedName>
</protein>
<dbReference type="GO" id="GO:0016491">
    <property type="term" value="F:oxidoreductase activity"/>
    <property type="evidence" value="ECO:0007669"/>
    <property type="project" value="TreeGrafter"/>
</dbReference>
<organism evidence="3">
    <name type="scientific">hydrothermal vent metagenome</name>
    <dbReference type="NCBI Taxonomy" id="652676"/>
    <lineage>
        <taxon>unclassified sequences</taxon>
        <taxon>metagenomes</taxon>
        <taxon>ecological metagenomes</taxon>
    </lineage>
</organism>
<dbReference type="InterPro" id="IPR036280">
    <property type="entry name" value="Multihaem_cyt_sf"/>
</dbReference>
<keyword evidence="1" id="KW-0732">Signal</keyword>
<gene>
    <name evidence="3" type="ORF">MNBD_GAMMA13-1816</name>
</gene>
<name>A0A3B0Y9U0_9ZZZZ</name>
<dbReference type="EMBL" id="UOFK01000122">
    <property type="protein sequence ID" value="VAW77568.1"/>
    <property type="molecule type" value="Genomic_DNA"/>
</dbReference>
<dbReference type="Gene3D" id="3.90.10.10">
    <property type="entry name" value="Cytochrome C3"/>
    <property type="match status" value="6"/>
</dbReference>
<dbReference type="PANTHER" id="PTHR35038">
    <property type="entry name" value="DISSIMILATORY SULFITE REDUCTASE SIRA"/>
    <property type="match status" value="1"/>
</dbReference>
<accession>A0A3B0Y9U0</accession>